<keyword evidence="5" id="KW-0677">Repeat</keyword>
<evidence type="ECO:0000256" key="5">
    <source>
        <dbReference type="ARBA" id="ARBA00022737"/>
    </source>
</evidence>
<dbReference type="InterPro" id="IPR026082">
    <property type="entry name" value="ABCA"/>
</dbReference>
<evidence type="ECO:0000256" key="7">
    <source>
        <dbReference type="ARBA" id="ARBA00022840"/>
    </source>
</evidence>
<feature type="transmembrane region" description="Helical" evidence="11">
    <location>
        <begin position="1175"/>
        <end position="1197"/>
    </location>
</feature>
<dbReference type="Pfam" id="PF00005">
    <property type="entry name" value="ABC_tran"/>
    <property type="match status" value="2"/>
</dbReference>
<evidence type="ECO:0000313" key="14">
    <source>
        <dbReference type="Proteomes" id="UP000009168"/>
    </source>
</evidence>
<evidence type="ECO:0000259" key="12">
    <source>
        <dbReference type="PROSITE" id="PS50893"/>
    </source>
</evidence>
<feature type="transmembrane region" description="Helical" evidence="11">
    <location>
        <begin position="1148"/>
        <end position="1163"/>
    </location>
</feature>
<dbReference type="GO" id="GO:0005524">
    <property type="term" value="F:ATP binding"/>
    <property type="evidence" value="ECO:0007669"/>
    <property type="project" value="UniProtKB-KW"/>
</dbReference>
<feature type="compositionally biased region" description="Basic and acidic residues" evidence="10">
    <location>
        <begin position="853"/>
        <end position="869"/>
    </location>
</feature>
<dbReference type="PROSITE" id="PS50893">
    <property type="entry name" value="ABC_TRANSPORTER_2"/>
    <property type="match status" value="2"/>
</dbReference>
<proteinExistence type="inferred from homology"/>
<dbReference type="FunFam" id="3.40.50.300:FF:000298">
    <property type="entry name" value="ATP-binding cassette sub-family A member 12"/>
    <property type="match status" value="1"/>
</dbReference>
<accession>I7MEL7</accession>
<evidence type="ECO:0000256" key="8">
    <source>
        <dbReference type="ARBA" id="ARBA00022989"/>
    </source>
</evidence>
<dbReference type="InterPro" id="IPR013525">
    <property type="entry name" value="ABC2_TM"/>
</dbReference>
<feature type="transmembrane region" description="Helical" evidence="11">
    <location>
        <begin position="265"/>
        <end position="285"/>
    </location>
</feature>
<dbReference type="GO" id="GO:0016020">
    <property type="term" value="C:membrane"/>
    <property type="evidence" value="ECO:0007669"/>
    <property type="project" value="UniProtKB-SubCell"/>
</dbReference>
<evidence type="ECO:0000256" key="9">
    <source>
        <dbReference type="ARBA" id="ARBA00023136"/>
    </source>
</evidence>
<dbReference type="eggNOG" id="KOG0059">
    <property type="taxonomic scope" value="Eukaryota"/>
</dbReference>
<organism evidence="13 14">
    <name type="scientific">Tetrahymena thermophila (strain SB210)</name>
    <dbReference type="NCBI Taxonomy" id="312017"/>
    <lineage>
        <taxon>Eukaryota</taxon>
        <taxon>Sar</taxon>
        <taxon>Alveolata</taxon>
        <taxon>Ciliophora</taxon>
        <taxon>Intramacronucleata</taxon>
        <taxon>Oligohymenophorea</taxon>
        <taxon>Hymenostomatida</taxon>
        <taxon>Tetrahymenina</taxon>
        <taxon>Tetrahymenidae</taxon>
        <taxon>Tetrahymena</taxon>
    </lineage>
</organism>
<dbReference type="EMBL" id="GG662667">
    <property type="protein sequence ID" value="EAR97153.2"/>
    <property type="molecule type" value="Genomic_DNA"/>
</dbReference>
<dbReference type="Proteomes" id="UP000009168">
    <property type="component" value="Unassembled WGS sequence"/>
</dbReference>
<dbReference type="Gene3D" id="3.40.50.300">
    <property type="entry name" value="P-loop containing nucleotide triphosphate hydrolases"/>
    <property type="match status" value="2"/>
</dbReference>
<feature type="transmembrane region" description="Helical" evidence="11">
    <location>
        <begin position="1277"/>
        <end position="1303"/>
    </location>
</feature>
<evidence type="ECO:0000256" key="4">
    <source>
        <dbReference type="ARBA" id="ARBA00022692"/>
    </source>
</evidence>
<feature type="region of interest" description="Disordered" evidence="10">
    <location>
        <begin position="853"/>
        <end position="873"/>
    </location>
</feature>
<evidence type="ECO:0000256" key="1">
    <source>
        <dbReference type="ARBA" id="ARBA00004141"/>
    </source>
</evidence>
<feature type="transmembrane region" description="Helical" evidence="11">
    <location>
        <begin position="306"/>
        <end position="329"/>
    </location>
</feature>
<comment type="similarity">
    <text evidence="2">Belongs to the ABC transporter superfamily. ABCA family.</text>
</comment>
<dbReference type="RefSeq" id="XP_001017398.2">
    <property type="nucleotide sequence ID" value="XM_001017398.2"/>
</dbReference>
<keyword evidence="3" id="KW-0813">Transport</keyword>
<evidence type="ECO:0000256" key="11">
    <source>
        <dbReference type="SAM" id="Phobius"/>
    </source>
</evidence>
<dbReference type="GeneID" id="7832518"/>
<sequence>MKSKFSIHLKALMRKNYILWKRNWCCSIFEVFLPVLLVAFFYLIRAKIQIQDIPQYSYMTYDPGQTSENVYTELVPDYQQLTNPLTGQTFKPYIKDCLTGSNSDFPSFRNGHVAMIDSSGFLTDVANILQNDYGYQIKQYPDIDTLNDYITSQGYQNDVCMGIYMEQYTNNQYKYRLMFNSSDYDYIEIPISSLPSILDYYTEQLTQQFLPWRDSGFLQLQTWIDNIILRTASGDPTQKINPIITSMTVEQHRKDDLADTLKGNFSVFVVLPMILGYLRMTYGLLIEKEKKIREGMKIMGMSTASFYISWVLYYLIIFVLTSILVATILKTAIFKHSDWSVLFVWHFLFGISLLFQSLFITTFFTKARIGNIAAMLFFLFQYMIQFVLDSSSVPSESTRLSTSIFSHTGTTYSCDVFLLVEGQEKGISWDNLTLLVNNYRISTNLWMDAINILIFFVLSVYFDLVFPNDFGKKLHPLFFIQWIWKKKQTKEQQKKILLDKMNDEEEYINFDNNIEDVAKNLKDQEELNQVVSLKNIRKVYPSGKKAVNGLSFTMYNGQIFALLGHNGAGKTSTISMLTGMYEMTDGEAVALGKDVESQMEEIRTFMGVCPQYDILFDDLTVKEHLELFAVFKGMSDSKKIEEEVKKHIEDVDLQEKTNELSKNLSGGQRRRLSVAIAFIGGSKLIYLDEPTSGMDTSARRHIWDMLKRYKSDKVICLTTHFMDEADYLGDRIGIMADGQIVCLGRPLFLKNKFGTGYNLTLVKKNPTDSSQPIKEFVKQYIQDVKILSDVSAEVCFQLQNEQISSFPELFKNLDSQLDALNIQSYGISITTLEEVFLRVAHLKEEKKLLEKKKKEEEERIKNGNDKNKSDLGSQSQIAELEDSFDLNKVRVTKKFELFKIHMWAMFVKRAIYFKRDIRSLLCEVILPCLVIVFGLSLTLIKFIDESPAVSFSPSDFPNPLNEVVSKSPSVPDNIADSIYSSFASYQSYNFEKDYASITTPDAWDQQVFSEKTTTSVGAYFITQVSSNQVSYVSQVNSIYRDGAPFVINQMNVAAINYQLKQLNKPTISIQVISDPFLNTYEINNFEGSASGLVASFIYSIGLAFIPASIITFTVKERTDKIKHQQLVSGVSIFSYWLSNYLIDFVKHIVPAIFSYLMIYAYNIKGFNDSDSIGVLVMLLFLYGWSVIPFTYVSGFLFADYGNAQVAAFFINFFCGGIIPLIIAILRIIDSTRNAGIYVGWILRIIPSFSFGYGVLNIGNRSLYAFSDSGSKTVQSAYAWNIAGGDLLMMFLEGFLYFILVFIIEYASHISSFTQLMSHENSVPYVPKQYDDDVQKEIDEVEKSTPSDYVVRVNKLRKVFVPSKDRIKVAVDQVSFGISNGECFTLLGVNGAGKTTTFKILSGEINQTSGDCHINGFDVKTQLAQARNYIGYCPQFDALIENLTAREHLELYAAIKGIPKDLRDRLITQKIKELDLTEFEHKLAGTYSGGNKRKLSVAIAMLGNPPTVFLDEPSTGMDPAARRFMWSVISRISTKRKTSSVILTTHSMEEAEALSTRIAIQVEGILKCIGTVQQIKDKFGEGYEVEIKLNVPSDEQTIEYIQSFGVEKEHISSNIHMKDLGFFLEKMKATHLKAQIQPDKEGSQLYSRLNSTFGVSLVSLAQYIILENLGEQIKKYIKEQLGDFSVIEHFDDFYRFRIEASISIGKMFEAFEQNKSRLSIQNYSVKQATIEQIFNLFATNQIPLNYQKKQKNPKQEQLEQQHKPKQEIQMINIPDLNEQTPIKYLVNDESIPQSQGSDKSKIIQIRNIEHKNQNRQW</sequence>
<feature type="transmembrane region" description="Helical" evidence="11">
    <location>
        <begin position="1203"/>
        <end position="1225"/>
    </location>
</feature>
<keyword evidence="14" id="KW-1185">Reference proteome</keyword>
<feature type="transmembrane region" description="Helical" evidence="11">
    <location>
        <begin position="1237"/>
        <end position="1257"/>
    </location>
</feature>
<dbReference type="InParanoid" id="I7MEL7"/>
<feature type="transmembrane region" description="Helical" evidence="11">
    <location>
        <begin position="445"/>
        <end position="466"/>
    </location>
</feature>
<dbReference type="FunFam" id="3.40.50.300:FF:000335">
    <property type="entry name" value="ATP binding cassette subfamily A member 5"/>
    <property type="match status" value="1"/>
</dbReference>
<evidence type="ECO:0000256" key="10">
    <source>
        <dbReference type="SAM" id="MobiDB-lite"/>
    </source>
</evidence>
<dbReference type="Pfam" id="PF12698">
    <property type="entry name" value="ABC2_membrane_3"/>
    <property type="match status" value="2"/>
</dbReference>
<dbReference type="OrthoDB" id="10255969at2759"/>
<feature type="domain" description="ABC transporter" evidence="12">
    <location>
        <begin position="1350"/>
        <end position="1587"/>
    </location>
</feature>
<dbReference type="InterPro" id="IPR003439">
    <property type="entry name" value="ABC_transporter-like_ATP-bd"/>
</dbReference>
<feature type="domain" description="ABC transporter" evidence="12">
    <location>
        <begin position="531"/>
        <end position="762"/>
    </location>
</feature>
<feature type="transmembrane region" description="Helical" evidence="11">
    <location>
        <begin position="23"/>
        <end position="44"/>
    </location>
</feature>
<feature type="transmembrane region" description="Helical" evidence="11">
    <location>
        <begin position="1092"/>
        <end position="1114"/>
    </location>
</feature>
<keyword evidence="6" id="KW-0547">Nucleotide-binding</keyword>
<dbReference type="SUPFAM" id="SSF52540">
    <property type="entry name" value="P-loop containing nucleoside triphosphate hydrolases"/>
    <property type="match status" value="2"/>
</dbReference>
<name>I7MEL7_TETTS</name>
<dbReference type="CDD" id="cd03263">
    <property type="entry name" value="ABC_subfamily_A"/>
    <property type="match status" value="2"/>
</dbReference>
<dbReference type="PANTHER" id="PTHR19229">
    <property type="entry name" value="ATP-BINDING CASSETTE TRANSPORTER SUBFAMILY A ABCA"/>
    <property type="match status" value="1"/>
</dbReference>
<keyword evidence="9 11" id="KW-0472">Membrane</keyword>
<dbReference type="PANTHER" id="PTHR19229:SF36">
    <property type="entry name" value="ATP-BINDING CASSETTE SUB-FAMILY A MEMBER 2"/>
    <property type="match status" value="1"/>
</dbReference>
<dbReference type="SMART" id="SM00382">
    <property type="entry name" value="AAA"/>
    <property type="match status" value="2"/>
</dbReference>
<dbReference type="InterPro" id="IPR027417">
    <property type="entry name" value="P-loop_NTPase"/>
</dbReference>
<evidence type="ECO:0000256" key="6">
    <source>
        <dbReference type="ARBA" id="ARBA00022741"/>
    </source>
</evidence>
<gene>
    <name evidence="13" type="ORF">TTHERM_00476910</name>
</gene>
<dbReference type="KEGG" id="tet:TTHERM_00476910"/>
<dbReference type="PROSITE" id="PS00211">
    <property type="entry name" value="ABC_TRANSPORTER_1"/>
    <property type="match status" value="2"/>
</dbReference>
<dbReference type="InterPro" id="IPR003593">
    <property type="entry name" value="AAA+_ATPase"/>
</dbReference>
<evidence type="ECO:0000256" key="2">
    <source>
        <dbReference type="ARBA" id="ARBA00008869"/>
    </source>
</evidence>
<keyword evidence="7" id="KW-0067">ATP-binding</keyword>
<keyword evidence="8 11" id="KW-1133">Transmembrane helix</keyword>
<keyword evidence="4 11" id="KW-0812">Transmembrane</keyword>
<evidence type="ECO:0000256" key="3">
    <source>
        <dbReference type="ARBA" id="ARBA00022448"/>
    </source>
</evidence>
<evidence type="ECO:0000313" key="13">
    <source>
        <dbReference type="EMBL" id="EAR97153.2"/>
    </source>
</evidence>
<feature type="transmembrane region" description="Helical" evidence="11">
    <location>
        <begin position="341"/>
        <end position="364"/>
    </location>
</feature>
<dbReference type="InterPro" id="IPR017871">
    <property type="entry name" value="ABC_transporter-like_CS"/>
</dbReference>
<dbReference type="GO" id="GO:0140359">
    <property type="term" value="F:ABC-type transporter activity"/>
    <property type="evidence" value="ECO:0007669"/>
    <property type="project" value="InterPro"/>
</dbReference>
<comment type="subcellular location">
    <subcellularLocation>
        <location evidence="1">Membrane</location>
        <topology evidence="1">Multi-pass membrane protein</topology>
    </subcellularLocation>
</comment>
<dbReference type="GO" id="GO:0005319">
    <property type="term" value="F:lipid transporter activity"/>
    <property type="evidence" value="ECO:0007669"/>
    <property type="project" value="TreeGrafter"/>
</dbReference>
<protein>
    <submittedName>
        <fullName evidence="13">ABC transporter family protein</fullName>
    </submittedName>
</protein>
<dbReference type="GO" id="GO:0016887">
    <property type="term" value="F:ATP hydrolysis activity"/>
    <property type="evidence" value="ECO:0007669"/>
    <property type="project" value="InterPro"/>
</dbReference>
<reference evidence="14" key="1">
    <citation type="journal article" date="2006" name="PLoS Biol.">
        <title>Macronuclear genome sequence of the ciliate Tetrahymena thermophila, a model eukaryote.</title>
        <authorList>
            <person name="Eisen J.A."/>
            <person name="Coyne R.S."/>
            <person name="Wu M."/>
            <person name="Wu D."/>
            <person name="Thiagarajan M."/>
            <person name="Wortman J.R."/>
            <person name="Badger J.H."/>
            <person name="Ren Q."/>
            <person name="Amedeo P."/>
            <person name="Jones K.M."/>
            <person name="Tallon L.J."/>
            <person name="Delcher A.L."/>
            <person name="Salzberg S.L."/>
            <person name="Silva J.C."/>
            <person name="Haas B.J."/>
            <person name="Majoros W.H."/>
            <person name="Farzad M."/>
            <person name="Carlton J.M."/>
            <person name="Smith R.K. Jr."/>
            <person name="Garg J."/>
            <person name="Pearlman R.E."/>
            <person name="Karrer K.M."/>
            <person name="Sun L."/>
            <person name="Manning G."/>
            <person name="Elde N.C."/>
            <person name="Turkewitz A.P."/>
            <person name="Asai D.J."/>
            <person name="Wilkes D.E."/>
            <person name="Wang Y."/>
            <person name="Cai H."/>
            <person name="Collins K."/>
            <person name="Stewart B.A."/>
            <person name="Lee S.R."/>
            <person name="Wilamowska K."/>
            <person name="Weinberg Z."/>
            <person name="Ruzzo W.L."/>
            <person name="Wloga D."/>
            <person name="Gaertig J."/>
            <person name="Frankel J."/>
            <person name="Tsao C.-C."/>
            <person name="Gorovsky M.A."/>
            <person name="Keeling P.J."/>
            <person name="Waller R.F."/>
            <person name="Patron N.J."/>
            <person name="Cherry J.M."/>
            <person name="Stover N.A."/>
            <person name="Krieger C.J."/>
            <person name="del Toro C."/>
            <person name="Ryder H.F."/>
            <person name="Williamson S.C."/>
            <person name="Barbeau R.A."/>
            <person name="Hamilton E.P."/>
            <person name="Orias E."/>
        </authorList>
    </citation>
    <scope>NUCLEOTIDE SEQUENCE [LARGE SCALE GENOMIC DNA]</scope>
    <source>
        <strain evidence="14">SB210</strain>
    </source>
</reference>